<accession>A0A0F9QD99</accession>
<proteinExistence type="predicted"/>
<evidence type="ECO:0000256" key="1">
    <source>
        <dbReference type="SAM" id="MobiDB-lite"/>
    </source>
</evidence>
<evidence type="ECO:0000313" key="2">
    <source>
        <dbReference type="EMBL" id="KKN41980.1"/>
    </source>
</evidence>
<feature type="region of interest" description="Disordered" evidence="1">
    <location>
        <begin position="50"/>
        <end position="72"/>
    </location>
</feature>
<sequence length="72" mass="8281">MIDGHMTFDADESIRTVRFIDEDGKWKTIYQTGSRSFDGRFHVTGQLPELSDEGARYGGHKETIRRDSDRTS</sequence>
<comment type="caution">
    <text evidence="2">The sequence shown here is derived from an EMBL/GenBank/DDBJ whole genome shotgun (WGS) entry which is preliminary data.</text>
</comment>
<dbReference type="EMBL" id="LAZR01001612">
    <property type="protein sequence ID" value="KKN41980.1"/>
    <property type="molecule type" value="Genomic_DNA"/>
</dbReference>
<name>A0A0F9QD99_9ZZZZ</name>
<protein>
    <submittedName>
        <fullName evidence="2">Uncharacterized protein</fullName>
    </submittedName>
</protein>
<dbReference type="AlphaFoldDB" id="A0A0F9QD99"/>
<feature type="compositionally biased region" description="Basic and acidic residues" evidence="1">
    <location>
        <begin position="53"/>
        <end position="72"/>
    </location>
</feature>
<organism evidence="2">
    <name type="scientific">marine sediment metagenome</name>
    <dbReference type="NCBI Taxonomy" id="412755"/>
    <lineage>
        <taxon>unclassified sequences</taxon>
        <taxon>metagenomes</taxon>
        <taxon>ecological metagenomes</taxon>
    </lineage>
</organism>
<gene>
    <name evidence="2" type="ORF">LCGC14_0717840</name>
</gene>
<reference evidence="2" key="1">
    <citation type="journal article" date="2015" name="Nature">
        <title>Complex archaea that bridge the gap between prokaryotes and eukaryotes.</title>
        <authorList>
            <person name="Spang A."/>
            <person name="Saw J.H."/>
            <person name="Jorgensen S.L."/>
            <person name="Zaremba-Niedzwiedzka K."/>
            <person name="Martijn J."/>
            <person name="Lind A.E."/>
            <person name="van Eijk R."/>
            <person name="Schleper C."/>
            <person name="Guy L."/>
            <person name="Ettema T.J."/>
        </authorList>
    </citation>
    <scope>NUCLEOTIDE SEQUENCE</scope>
</reference>